<organism evidence="1 2">
    <name type="scientific">Cystobacter fuscus</name>
    <dbReference type="NCBI Taxonomy" id="43"/>
    <lineage>
        <taxon>Bacteria</taxon>
        <taxon>Pseudomonadati</taxon>
        <taxon>Myxococcota</taxon>
        <taxon>Myxococcia</taxon>
        <taxon>Myxococcales</taxon>
        <taxon>Cystobacterineae</taxon>
        <taxon>Archangiaceae</taxon>
        <taxon>Cystobacter</taxon>
    </lineage>
</organism>
<sequence>MRLMGALGGVACGTPEGAVQVEVLEDEVAQVVPVGGGEARVVPRATLPRDVREGDVVREGRGDAELGARLAREVAEWRARLAVSVPDGLDLDSGAPESLTRRKEY</sequence>
<dbReference type="KEGG" id="cfus:CYFUS_002475"/>
<accession>A0A250IZA1</accession>
<evidence type="ECO:0000313" key="2">
    <source>
        <dbReference type="Proteomes" id="UP000217257"/>
    </source>
</evidence>
<dbReference type="Proteomes" id="UP000217257">
    <property type="component" value="Chromosome"/>
</dbReference>
<gene>
    <name evidence="1" type="ORF">CYFUS_002475</name>
</gene>
<dbReference type="AlphaFoldDB" id="A0A250IZA1"/>
<name>A0A250IZA1_9BACT</name>
<dbReference type="EMBL" id="CP022098">
    <property type="protein sequence ID" value="ATB37054.1"/>
    <property type="molecule type" value="Genomic_DNA"/>
</dbReference>
<dbReference type="RefSeq" id="WP_232537527.1">
    <property type="nucleotide sequence ID" value="NZ_CP022098.1"/>
</dbReference>
<evidence type="ECO:0008006" key="3">
    <source>
        <dbReference type="Google" id="ProtNLM"/>
    </source>
</evidence>
<proteinExistence type="predicted"/>
<evidence type="ECO:0000313" key="1">
    <source>
        <dbReference type="EMBL" id="ATB37054.1"/>
    </source>
</evidence>
<protein>
    <recommendedName>
        <fullName evidence="3">DUF3006 domain-containing protein</fullName>
    </recommendedName>
</protein>
<reference evidence="1 2" key="1">
    <citation type="submission" date="2017-06" db="EMBL/GenBank/DDBJ databases">
        <title>Sequencing and comparative analysis of myxobacterial genomes.</title>
        <authorList>
            <person name="Rupp O."/>
            <person name="Goesmann A."/>
            <person name="Sogaard-Andersen L."/>
        </authorList>
    </citation>
    <scope>NUCLEOTIDE SEQUENCE [LARGE SCALE GENOMIC DNA]</scope>
    <source>
        <strain evidence="1 2">DSM 52655</strain>
    </source>
</reference>